<sequence length="66" mass="7904">MDKKQVLKEEIRNMLLVIQALKEDIERYKILDESPYLIKCNEEVIETCINKIGKYTVMLNEEEMKL</sequence>
<dbReference type="AlphaFoldDB" id="A0A0E3K1M0"/>
<proteinExistence type="predicted"/>
<dbReference type="HOGENOM" id="CLU_2823576_0_0_9"/>
<dbReference type="EMBL" id="CP009933">
    <property type="protein sequence ID" value="AKA70155.1"/>
    <property type="molecule type" value="Genomic_DNA"/>
</dbReference>
<dbReference type="Proteomes" id="UP000033115">
    <property type="component" value="Chromosome"/>
</dbReference>
<dbReference type="STRING" id="1548.CSCA_3030"/>
<dbReference type="RefSeq" id="WP_029160946.1">
    <property type="nucleotide sequence ID" value="NZ_CP009933.1"/>
</dbReference>
<keyword evidence="2" id="KW-1185">Reference proteome</keyword>
<evidence type="ECO:0000313" key="2">
    <source>
        <dbReference type="Proteomes" id="UP000033115"/>
    </source>
</evidence>
<dbReference type="KEGG" id="csq:CSCA_3030"/>
<name>A0A0E3K1M0_CLOSL</name>
<reference evidence="1 2" key="1">
    <citation type="journal article" date="2015" name="J. Biotechnol.">
        <title>Complete genome sequence of a malodorant-producing acetogen, Clostridium scatologenes ATCC 25775(T).</title>
        <authorList>
            <person name="Zhu Z."/>
            <person name="Guo T."/>
            <person name="Zheng H."/>
            <person name="Song T."/>
            <person name="Ouyang P."/>
            <person name="Xie J."/>
        </authorList>
    </citation>
    <scope>NUCLEOTIDE SEQUENCE [LARGE SCALE GENOMIC DNA]</scope>
    <source>
        <strain evidence="1 2">ATCC 25775</strain>
    </source>
</reference>
<accession>A0A0E3K1M0</accession>
<organism evidence="1 2">
    <name type="scientific">Clostridium scatologenes</name>
    <dbReference type="NCBI Taxonomy" id="1548"/>
    <lineage>
        <taxon>Bacteria</taxon>
        <taxon>Bacillati</taxon>
        <taxon>Bacillota</taxon>
        <taxon>Clostridia</taxon>
        <taxon>Eubacteriales</taxon>
        <taxon>Clostridiaceae</taxon>
        <taxon>Clostridium</taxon>
    </lineage>
</organism>
<gene>
    <name evidence="1" type="ORF">CSCA_3030</name>
</gene>
<protein>
    <submittedName>
        <fullName evidence="1">Uncharacterized protein</fullName>
    </submittedName>
</protein>
<evidence type="ECO:0000313" key="1">
    <source>
        <dbReference type="EMBL" id="AKA70155.1"/>
    </source>
</evidence>